<proteinExistence type="predicted"/>
<dbReference type="AlphaFoldDB" id="A0A2P7SQ34"/>
<dbReference type="Proteomes" id="UP000241229">
    <property type="component" value="Unassembled WGS sequence"/>
</dbReference>
<feature type="region of interest" description="Disordered" evidence="1">
    <location>
        <begin position="122"/>
        <end position="141"/>
    </location>
</feature>
<name>A0A2P7SQ34_9HYPH</name>
<dbReference type="RefSeq" id="WP_106771201.1">
    <property type="nucleotide sequence ID" value="NZ_PXYK01000004.1"/>
</dbReference>
<keyword evidence="3" id="KW-1185">Reference proteome</keyword>
<accession>A0A2P7SQ34</accession>
<feature type="compositionally biased region" description="Low complexity" evidence="1">
    <location>
        <begin position="174"/>
        <end position="186"/>
    </location>
</feature>
<organism evidence="2 3">
    <name type="scientific">Kumtagia ephedrae</name>
    <dbReference type="NCBI Taxonomy" id="2116701"/>
    <lineage>
        <taxon>Bacteria</taxon>
        <taxon>Pseudomonadati</taxon>
        <taxon>Pseudomonadota</taxon>
        <taxon>Alphaproteobacteria</taxon>
        <taxon>Hyphomicrobiales</taxon>
        <taxon>Phyllobacteriaceae</taxon>
        <taxon>Kumtagia</taxon>
    </lineage>
</organism>
<protein>
    <submittedName>
        <fullName evidence="2">NADH-ubiquinone dehydrogenase</fullName>
    </submittedName>
</protein>
<reference evidence="2" key="1">
    <citation type="submission" date="2018-03" db="EMBL/GenBank/DDBJ databases">
        <title>The draft genome of Mesorhizobium sp. 6GN-30.</title>
        <authorList>
            <person name="Liu L."/>
            <person name="Li L."/>
            <person name="Wang T."/>
            <person name="Zhang X."/>
            <person name="Liang L."/>
        </authorList>
    </citation>
    <scope>NUCLEOTIDE SEQUENCE [LARGE SCALE GENOMIC DNA]</scope>
    <source>
        <strain evidence="2">6GN30</strain>
    </source>
</reference>
<gene>
    <name evidence="2" type="ORF">C7I84_05775</name>
</gene>
<feature type="region of interest" description="Disordered" evidence="1">
    <location>
        <begin position="149"/>
        <end position="205"/>
    </location>
</feature>
<comment type="caution">
    <text evidence="2">The sequence shown here is derived from an EMBL/GenBank/DDBJ whole genome shotgun (WGS) entry which is preliminary data.</text>
</comment>
<keyword evidence="2" id="KW-0830">Ubiquinone</keyword>
<dbReference type="EMBL" id="PXYK01000004">
    <property type="protein sequence ID" value="PSJ64455.1"/>
    <property type="molecule type" value="Genomic_DNA"/>
</dbReference>
<dbReference type="OrthoDB" id="9807941at2"/>
<evidence type="ECO:0000256" key="1">
    <source>
        <dbReference type="SAM" id="MobiDB-lite"/>
    </source>
</evidence>
<sequence length="272" mass="27515">MSMFSIPDGLLPSETMLDDAMKQMGVPMPAEMAGAVNLMAHPLAGAAAMSALGVGLASQAMGAWLGSMAGAATASRRLFLPMFEEAAADAHEFRDTARTPQARAKMAASTLIAEAGMLPGKPQAGKVESRAGKAAQSAPKVARIKVAPAEKSGTGAGPKAAGSAPVQPAATGKAAVEATPQAGAAPAAPPSGELRKPAAIGKPARPDDLKAIAGVGPKLEQVLNGLGVWTYAQIAAWSKDEIAWVEDSLGFSGRIDRDDWIGQATKLAGVKT</sequence>
<evidence type="ECO:0000313" key="3">
    <source>
        <dbReference type="Proteomes" id="UP000241229"/>
    </source>
</evidence>
<evidence type="ECO:0000313" key="2">
    <source>
        <dbReference type="EMBL" id="PSJ64455.1"/>
    </source>
</evidence>